<evidence type="ECO:0000313" key="5">
    <source>
        <dbReference type="RefSeq" id="XP_033537504.1"/>
    </source>
</evidence>
<dbReference type="Proteomes" id="UP000504638">
    <property type="component" value="Unplaced"/>
</dbReference>
<dbReference type="GeneID" id="54421611"/>
<dbReference type="RefSeq" id="XP_033537504.1">
    <property type="nucleotide sequence ID" value="XM_033681041.1"/>
</dbReference>
<proteinExistence type="predicted"/>
<reference evidence="5" key="3">
    <citation type="submission" date="2025-04" db="UniProtKB">
        <authorList>
            <consortium name="RefSeq"/>
        </authorList>
    </citation>
    <scope>IDENTIFICATION</scope>
    <source>
        <strain evidence="5">CBS 781.70</strain>
    </source>
</reference>
<reference evidence="3 5" key="1">
    <citation type="submission" date="2020-01" db="EMBL/GenBank/DDBJ databases">
        <authorList>
            <consortium name="DOE Joint Genome Institute"/>
            <person name="Haridas S."/>
            <person name="Albert R."/>
            <person name="Binder M."/>
            <person name="Bloem J."/>
            <person name="Labutti K."/>
            <person name="Salamov A."/>
            <person name="Andreopoulos B."/>
            <person name="Baker S.E."/>
            <person name="Barry K."/>
            <person name="Bills G."/>
            <person name="Bluhm B.H."/>
            <person name="Cannon C."/>
            <person name="Castanera R."/>
            <person name="Culley D.E."/>
            <person name="Daum C."/>
            <person name="Ezra D."/>
            <person name="Gonzalez J.B."/>
            <person name="Henrissat B."/>
            <person name="Kuo A."/>
            <person name="Liang C."/>
            <person name="Lipzen A."/>
            <person name="Lutzoni F."/>
            <person name="Magnuson J."/>
            <person name="Mondo S."/>
            <person name="Nolan M."/>
            <person name="Ohm R."/>
            <person name="Pangilinan J."/>
            <person name="Park H.-J."/>
            <person name="Ramirez L."/>
            <person name="Alfaro M."/>
            <person name="Sun H."/>
            <person name="Tritt A."/>
            <person name="Yoshinaga Y."/>
            <person name="Zwiers L.-H."/>
            <person name="Turgeon B.G."/>
            <person name="Goodwin S.B."/>
            <person name="Spatafora J.W."/>
            <person name="Crous P.W."/>
            <person name="Grigoriev I.V."/>
        </authorList>
    </citation>
    <scope>NUCLEOTIDE SEQUENCE</scope>
    <source>
        <strain evidence="3 5">CBS 781.70</strain>
    </source>
</reference>
<feature type="chain" id="PRO_5044632011" evidence="2">
    <location>
        <begin position="24"/>
        <end position="82"/>
    </location>
</feature>
<gene>
    <name evidence="3 5" type="ORF">P152DRAFT_471253</name>
</gene>
<evidence type="ECO:0000256" key="2">
    <source>
        <dbReference type="SAM" id="SignalP"/>
    </source>
</evidence>
<sequence length="82" mass="8627">MKLITFLLASAVAVGTAYGCAEADRFCHRSGEPCGKVKRAANALAEAVAKAKAKAEPDPETRLTTDLGAGSGWDFTERSKLK</sequence>
<keyword evidence="2" id="KW-0732">Signal</keyword>
<accession>A0A6G1GCX3</accession>
<protein>
    <submittedName>
        <fullName evidence="3 5">Uncharacterized protein</fullName>
    </submittedName>
</protein>
<dbReference type="EMBL" id="ML975151">
    <property type="protein sequence ID" value="KAF1815873.1"/>
    <property type="molecule type" value="Genomic_DNA"/>
</dbReference>
<keyword evidence="4" id="KW-1185">Reference proteome</keyword>
<evidence type="ECO:0000313" key="3">
    <source>
        <dbReference type="EMBL" id="KAF1815873.1"/>
    </source>
</evidence>
<dbReference type="AlphaFoldDB" id="A0A6G1GCX3"/>
<organism evidence="3">
    <name type="scientific">Eremomyces bilateralis CBS 781.70</name>
    <dbReference type="NCBI Taxonomy" id="1392243"/>
    <lineage>
        <taxon>Eukaryota</taxon>
        <taxon>Fungi</taxon>
        <taxon>Dikarya</taxon>
        <taxon>Ascomycota</taxon>
        <taxon>Pezizomycotina</taxon>
        <taxon>Dothideomycetes</taxon>
        <taxon>Dothideomycetes incertae sedis</taxon>
        <taxon>Eremomycetales</taxon>
        <taxon>Eremomycetaceae</taxon>
        <taxon>Eremomyces</taxon>
    </lineage>
</organism>
<reference evidence="5" key="2">
    <citation type="submission" date="2020-04" db="EMBL/GenBank/DDBJ databases">
        <authorList>
            <consortium name="NCBI Genome Project"/>
        </authorList>
    </citation>
    <scope>NUCLEOTIDE SEQUENCE</scope>
    <source>
        <strain evidence="5">CBS 781.70</strain>
    </source>
</reference>
<dbReference type="PROSITE" id="PS51257">
    <property type="entry name" value="PROKAR_LIPOPROTEIN"/>
    <property type="match status" value="1"/>
</dbReference>
<feature type="compositionally biased region" description="Basic and acidic residues" evidence="1">
    <location>
        <begin position="53"/>
        <end position="63"/>
    </location>
</feature>
<feature type="region of interest" description="Disordered" evidence="1">
    <location>
        <begin position="52"/>
        <end position="82"/>
    </location>
</feature>
<name>A0A6G1GCX3_9PEZI</name>
<evidence type="ECO:0000313" key="4">
    <source>
        <dbReference type="Proteomes" id="UP000504638"/>
    </source>
</evidence>
<evidence type="ECO:0000256" key="1">
    <source>
        <dbReference type="SAM" id="MobiDB-lite"/>
    </source>
</evidence>
<feature type="signal peptide" evidence="2">
    <location>
        <begin position="1"/>
        <end position="23"/>
    </location>
</feature>